<organism evidence="3 4">
    <name type="scientific">Congregibacter brevis</name>
    <dbReference type="NCBI Taxonomy" id="3081201"/>
    <lineage>
        <taxon>Bacteria</taxon>
        <taxon>Pseudomonadati</taxon>
        <taxon>Pseudomonadota</taxon>
        <taxon>Gammaproteobacteria</taxon>
        <taxon>Cellvibrionales</taxon>
        <taxon>Halieaceae</taxon>
        <taxon>Congregibacter</taxon>
    </lineage>
</organism>
<gene>
    <name evidence="3" type="ORF">R0137_09670</name>
</gene>
<feature type="region of interest" description="Disordered" evidence="1">
    <location>
        <begin position="129"/>
        <end position="148"/>
    </location>
</feature>
<dbReference type="PANTHER" id="PTHR30441">
    <property type="entry name" value="DUF748 DOMAIN-CONTAINING PROTEIN"/>
    <property type="match status" value="1"/>
</dbReference>
<dbReference type="Pfam" id="PF05170">
    <property type="entry name" value="AsmA"/>
    <property type="match status" value="1"/>
</dbReference>
<protein>
    <submittedName>
        <fullName evidence="3">AsmA family protein</fullName>
    </submittedName>
</protein>
<dbReference type="EMBL" id="CP136865">
    <property type="protein sequence ID" value="WOJ95523.1"/>
    <property type="molecule type" value="Genomic_DNA"/>
</dbReference>
<dbReference type="InterPro" id="IPR007844">
    <property type="entry name" value="AsmA"/>
</dbReference>
<accession>A0ABZ0I8W4</accession>
<dbReference type="RefSeq" id="WP_407326221.1">
    <property type="nucleotide sequence ID" value="NZ_CP136865.1"/>
</dbReference>
<reference evidence="3 4" key="1">
    <citation type="submission" date="2023-10" db="EMBL/GenBank/DDBJ databases">
        <title>Two novel species belonging to the OM43/NOR5 clade.</title>
        <authorList>
            <person name="Park M."/>
        </authorList>
    </citation>
    <scope>NUCLEOTIDE SEQUENCE [LARGE SCALE GENOMIC DNA]</scope>
    <source>
        <strain evidence="3 4">IMCC45268</strain>
    </source>
</reference>
<dbReference type="Proteomes" id="UP001626549">
    <property type="component" value="Chromosome"/>
</dbReference>
<proteinExistence type="predicted"/>
<evidence type="ECO:0000259" key="2">
    <source>
        <dbReference type="Pfam" id="PF05170"/>
    </source>
</evidence>
<evidence type="ECO:0000313" key="4">
    <source>
        <dbReference type="Proteomes" id="UP001626549"/>
    </source>
</evidence>
<dbReference type="PANTHER" id="PTHR30441:SF8">
    <property type="entry name" value="DUF748 DOMAIN-CONTAINING PROTEIN"/>
    <property type="match status" value="1"/>
</dbReference>
<keyword evidence="4" id="KW-1185">Reference proteome</keyword>
<name>A0ABZ0I8W4_9GAMM</name>
<evidence type="ECO:0000256" key="1">
    <source>
        <dbReference type="SAM" id="MobiDB-lite"/>
    </source>
</evidence>
<sequence>MRLKPTLLLLIVALGVGASSLALSLRHGLSLGFAGSFLEARISEALSRQITFYDPPYIQINSGLRLSLSNVTLANAEWAESAEMLELQFLEAVIDPWTLFDDQIIVDHFSIQGLKLRLHKDSNGASNLPELSLGANDGEEASSPGPPPVAVKHLEVRDVHIQRRNDKTGNIVDLLVDSLTQDALNQNTLSVAGNGKLQDRPWRLEIDSSGFNTVQTGRNMSATFTGGIGELKLEGSYQIPDIAELRNLTLDAQLSGPMPDRLAELSPMLEADDPANIVLQIKDVEPGLDLKLQADLPHLTASLHGSIDSPGSGDGMDLDMQLDADSLPRLAQALGLGPGADVPLSIKGRLLRNGKRIEFRDSTLTAGSNHLEADVVLPAFPGTNGGTVHLRASGPDFSFYQKLLELTPNLEKPYSFDIDIQNNVDRGEYVEGKLSIGAHELQLSGTLDNFPNYAGSDLKVDVSSPSLRTIAANFGVDIPDTPLSVNGNLSISDDAVISIHSADVFAYDIHGQLEGRLNSYPKFDNADIHLTADAQSLNQLGQRLGLATLGEAPVSLAVDVKGKPESVVISNPRIRVGGLSLEGRQGGLRYADNALSSDLQLVGQISNVNALLGDYASDYLPSGSYSFELAPKLTPDLFSVDLQKLSGPEVSGDARLELSRDFSINERTVLESNLRFDDISQLIPDFEGYSTPQNPLTLRSVTRQAADSTKINAEIFDDESALLSVDITVPSNIEEGISLSVRGSGNDLRSFGSVSFLPQQLLSYNIEVNAEIKDQITSLDAQSITLGESVIRGDVRWDNAEKSLLAAIEVPEADLQTWIVKRKQKDTAENASEGNKDRLIPDIPLRLQWLRDYRIDLSVTTGPLGLEDPQFVEQSLVEKATLRLKSGDGQGLLTIENLEGSRGKYEGNLSISDTDDLAELKSELTVASMPLGVVAAGAQYEALPRYDLRSALTASGNSLRAVTASLDGEFLMTGGSGTLRKMKLSAATESFVAQVFQTLLPMLTKGQTNMEVECTVLAARAEQGVLSLDPGFVFRSAQIDLSAQGQIDLRSEKLNISFNNRARKGLGISAASVINPFVAVTGTLAKPSLGLDIASSAISGGAAVASAGVTIIAKPLLERIFARGNPCEAAMEAWNEPTK</sequence>
<evidence type="ECO:0000313" key="3">
    <source>
        <dbReference type="EMBL" id="WOJ95523.1"/>
    </source>
</evidence>
<dbReference type="InterPro" id="IPR052894">
    <property type="entry name" value="AsmA-related"/>
</dbReference>
<feature type="domain" description="AsmA" evidence="2">
    <location>
        <begin position="64"/>
        <end position="246"/>
    </location>
</feature>